<evidence type="ECO:0000256" key="1">
    <source>
        <dbReference type="ARBA" id="ARBA00005715"/>
    </source>
</evidence>
<dbReference type="GO" id="GO:0016301">
    <property type="term" value="F:kinase activity"/>
    <property type="evidence" value="ECO:0007669"/>
    <property type="project" value="UniProtKB-KW"/>
</dbReference>
<evidence type="ECO:0000259" key="7">
    <source>
        <dbReference type="Pfam" id="PF07005"/>
    </source>
</evidence>
<dbReference type="InterPro" id="IPR031475">
    <property type="entry name" value="NBD_C"/>
</dbReference>
<organism evidence="9 10">
    <name type="scientific">Palleronia aestuarii</name>
    <dbReference type="NCBI Taxonomy" id="568105"/>
    <lineage>
        <taxon>Bacteria</taxon>
        <taxon>Pseudomonadati</taxon>
        <taxon>Pseudomonadota</taxon>
        <taxon>Alphaproteobacteria</taxon>
        <taxon>Rhodobacterales</taxon>
        <taxon>Roseobacteraceae</taxon>
        <taxon>Palleronia</taxon>
    </lineage>
</organism>
<evidence type="ECO:0000313" key="9">
    <source>
        <dbReference type="EMBL" id="PZX17141.1"/>
    </source>
</evidence>
<gene>
    <name evidence="9" type="ORF">LX81_01773</name>
</gene>
<dbReference type="Proteomes" id="UP000248916">
    <property type="component" value="Unassembled WGS sequence"/>
</dbReference>
<comment type="similarity">
    <text evidence="1">Belongs to the four-carbon acid sugar kinase family.</text>
</comment>
<evidence type="ECO:0000256" key="2">
    <source>
        <dbReference type="ARBA" id="ARBA00022679"/>
    </source>
</evidence>
<keyword evidence="3" id="KW-0547">Nucleotide-binding</keyword>
<keyword evidence="4" id="KW-0418">Kinase</keyword>
<feature type="domain" description="Four-carbon acid sugar kinase nucleotide binding" evidence="8">
    <location>
        <begin position="198"/>
        <end position="332"/>
    </location>
</feature>
<dbReference type="EMBL" id="QKZL01000005">
    <property type="protein sequence ID" value="PZX17141.1"/>
    <property type="molecule type" value="Genomic_DNA"/>
</dbReference>
<dbReference type="OrthoDB" id="9778478at2"/>
<evidence type="ECO:0000256" key="3">
    <source>
        <dbReference type="ARBA" id="ARBA00022741"/>
    </source>
</evidence>
<protein>
    <submittedName>
        <fullName evidence="9">Uncharacterized protein YgbK (DUF1537 family)</fullName>
    </submittedName>
</protein>
<dbReference type="Pfam" id="PF17042">
    <property type="entry name" value="NBD_C"/>
    <property type="match status" value="1"/>
</dbReference>
<evidence type="ECO:0000256" key="5">
    <source>
        <dbReference type="ARBA" id="ARBA00022840"/>
    </source>
</evidence>
<keyword evidence="5" id="KW-0067">ATP-binding</keyword>
<accession>A0A2W7NA71</accession>
<keyword evidence="2" id="KW-0808">Transferase</keyword>
<reference evidence="9 10" key="1">
    <citation type="submission" date="2018-06" db="EMBL/GenBank/DDBJ databases">
        <title>Genomic Encyclopedia of Archaeal and Bacterial Type Strains, Phase II (KMG-II): from individual species to whole genera.</title>
        <authorList>
            <person name="Goeker M."/>
        </authorList>
    </citation>
    <scope>NUCLEOTIDE SEQUENCE [LARGE SCALE GENOMIC DNA]</scope>
    <source>
        <strain evidence="9 10">DSM 22009</strain>
    </source>
</reference>
<dbReference type="InterPro" id="IPR037051">
    <property type="entry name" value="4-carb_acid_sugar_kinase_N_sf"/>
</dbReference>
<keyword evidence="10" id="KW-1185">Reference proteome</keyword>
<evidence type="ECO:0000256" key="4">
    <source>
        <dbReference type="ARBA" id="ARBA00022777"/>
    </source>
</evidence>
<dbReference type="RefSeq" id="WP_111536911.1">
    <property type="nucleotide sequence ID" value="NZ_QKZL01000005.1"/>
</dbReference>
<proteinExistence type="inferred from homology"/>
<dbReference type="InterPro" id="IPR010737">
    <property type="entry name" value="4-carb_acid_sugar_kinase_N"/>
</dbReference>
<dbReference type="AlphaFoldDB" id="A0A2W7NA71"/>
<evidence type="ECO:0000259" key="8">
    <source>
        <dbReference type="Pfam" id="PF17042"/>
    </source>
</evidence>
<sequence>MSRVLLIADDLTGALDSGVAFAAPETRVLVARSLGEVRAVLAEAPDVLVVSSGTRDGTASAATAAMTELCERIDFGAYDVIVKKVDSRLKGHVGAEVSVLADALADLPIVVAPAIPSMGRIQRDGAIRGHGIERPIAVAPLFDRAVQCPELATEADLDRLVAECRPSLWVGARSLAFALARDLRTIPPSRPSLPRPILVAIGSRDPVTQAQVDVLRRSWNVLAAPDGDLAEIAGDGAVVIVQMTEGGTGRSPAEAASAFSTAIAALMRDHAPATLIASGGETANAILDASGLHRLSLIAEIAPGLPVSDVRTDWGELRLVTKSGGFGGPDALADLVHSDVQTSKGPVR</sequence>
<comment type="caution">
    <text evidence="9">The sequence shown here is derived from an EMBL/GenBank/DDBJ whole genome shotgun (WGS) entry which is preliminary data.</text>
</comment>
<dbReference type="InterPro" id="IPR042213">
    <property type="entry name" value="NBD_C_sf"/>
</dbReference>
<keyword evidence="6" id="KW-0119">Carbohydrate metabolism</keyword>
<evidence type="ECO:0000256" key="6">
    <source>
        <dbReference type="ARBA" id="ARBA00023277"/>
    </source>
</evidence>
<dbReference type="Pfam" id="PF07005">
    <property type="entry name" value="SBD_N"/>
    <property type="match status" value="1"/>
</dbReference>
<dbReference type="SUPFAM" id="SSF142764">
    <property type="entry name" value="YgbK-like"/>
    <property type="match status" value="1"/>
</dbReference>
<name>A0A2W7NA71_9RHOB</name>
<dbReference type="Gene3D" id="3.40.50.10840">
    <property type="entry name" value="Putative sugar-binding, N-terminal domain"/>
    <property type="match status" value="1"/>
</dbReference>
<evidence type="ECO:0000313" key="10">
    <source>
        <dbReference type="Proteomes" id="UP000248916"/>
    </source>
</evidence>
<feature type="domain" description="Four-carbon acid sugar kinase N-terminal" evidence="7">
    <location>
        <begin position="5"/>
        <end position="130"/>
    </location>
</feature>
<dbReference type="GO" id="GO:0005524">
    <property type="term" value="F:ATP binding"/>
    <property type="evidence" value="ECO:0007669"/>
    <property type="project" value="UniProtKB-KW"/>
</dbReference>
<dbReference type="Gene3D" id="3.40.980.20">
    <property type="entry name" value="Four-carbon acid sugar kinase, nucleotide binding domain"/>
    <property type="match status" value="1"/>
</dbReference>